<evidence type="ECO:0008006" key="3">
    <source>
        <dbReference type="Google" id="ProtNLM"/>
    </source>
</evidence>
<dbReference type="OrthoDB" id="420564at2759"/>
<dbReference type="PANTHER" id="PTHR35179:SF2">
    <property type="entry name" value="START DOMAIN-CONTAINING PROTEIN"/>
    <property type="match status" value="1"/>
</dbReference>
<dbReference type="AlphaFoldDB" id="A0A6A5YUP6"/>
<accession>A0A6A5YUP6</accession>
<proteinExistence type="predicted"/>
<organism evidence="1 2">
    <name type="scientific">Lophiotrema nucula</name>
    <dbReference type="NCBI Taxonomy" id="690887"/>
    <lineage>
        <taxon>Eukaryota</taxon>
        <taxon>Fungi</taxon>
        <taxon>Dikarya</taxon>
        <taxon>Ascomycota</taxon>
        <taxon>Pezizomycotina</taxon>
        <taxon>Dothideomycetes</taxon>
        <taxon>Pleosporomycetidae</taxon>
        <taxon>Pleosporales</taxon>
        <taxon>Lophiotremataceae</taxon>
        <taxon>Lophiotrema</taxon>
    </lineage>
</organism>
<protein>
    <recommendedName>
        <fullName evidence="3">Geranylgeranyl pyrophosphate synthetase</fullName>
    </recommendedName>
</protein>
<dbReference type="PANTHER" id="PTHR35179">
    <property type="entry name" value="PROTEIN CBG02620"/>
    <property type="match status" value="1"/>
</dbReference>
<evidence type="ECO:0000313" key="2">
    <source>
        <dbReference type="Proteomes" id="UP000799770"/>
    </source>
</evidence>
<reference evidence="1" key="1">
    <citation type="journal article" date="2020" name="Stud. Mycol.">
        <title>101 Dothideomycetes genomes: a test case for predicting lifestyles and emergence of pathogens.</title>
        <authorList>
            <person name="Haridas S."/>
            <person name="Albert R."/>
            <person name="Binder M."/>
            <person name="Bloem J."/>
            <person name="Labutti K."/>
            <person name="Salamov A."/>
            <person name="Andreopoulos B."/>
            <person name="Baker S."/>
            <person name="Barry K."/>
            <person name="Bills G."/>
            <person name="Bluhm B."/>
            <person name="Cannon C."/>
            <person name="Castanera R."/>
            <person name="Culley D."/>
            <person name="Daum C."/>
            <person name="Ezra D."/>
            <person name="Gonzalez J."/>
            <person name="Henrissat B."/>
            <person name="Kuo A."/>
            <person name="Liang C."/>
            <person name="Lipzen A."/>
            <person name="Lutzoni F."/>
            <person name="Magnuson J."/>
            <person name="Mondo S."/>
            <person name="Nolan M."/>
            <person name="Ohm R."/>
            <person name="Pangilinan J."/>
            <person name="Park H.-J."/>
            <person name="Ramirez L."/>
            <person name="Alfaro M."/>
            <person name="Sun H."/>
            <person name="Tritt A."/>
            <person name="Yoshinaga Y."/>
            <person name="Zwiers L.-H."/>
            <person name="Turgeon B."/>
            <person name="Goodwin S."/>
            <person name="Spatafora J."/>
            <person name="Crous P."/>
            <person name="Grigoriev I."/>
        </authorList>
    </citation>
    <scope>NUCLEOTIDE SEQUENCE</scope>
    <source>
        <strain evidence="1">CBS 627.86</strain>
    </source>
</reference>
<evidence type="ECO:0000313" key="1">
    <source>
        <dbReference type="EMBL" id="KAF2110929.1"/>
    </source>
</evidence>
<name>A0A6A5YUP6_9PLEO</name>
<sequence length="434" mass="47777">MANNLIAEISRPSLKDFNTPASASITDVQHLASYNWIEAPRATPTIAVPGSPDLWCPPNGALRLEKDTGHVYIAQNAARHPDSPLEPLFRALYVSHPSFDIASIDVVTDRNNIRKLLSLINPRWSGYKREDFTIHVEVTNNTAIFCREETKTEEYIGPNEFRGYGHSFEKKYTSRQVSGSTGHHRIITYRFGGLKYIVRHETDGYVGVAGTQLSLQTAGNQAPEVDDLSSVLDSLSLSPESSKPGKTYLASSKLVIREEGQVVPLPSTLEVKTRVAHRPLAFEDVVSQLWVSQTPKLVRAYHTKGVFAVPKVEDVAVQIKAWEDQNQKDLRMLAGLIGKIRDIVRESGGRAILKYDANGDNLVFHKLGGKQMLPKELYTKWEGGESNEQGIGLDVKNVGQSVKEAESAVSGKTLRTVEVEGNIVAAAKLPIGGD</sequence>
<dbReference type="EMBL" id="ML977336">
    <property type="protein sequence ID" value="KAF2110929.1"/>
    <property type="molecule type" value="Genomic_DNA"/>
</dbReference>
<gene>
    <name evidence="1" type="ORF">BDV96DRAFT_603534</name>
</gene>
<keyword evidence="2" id="KW-1185">Reference proteome</keyword>
<dbReference type="Proteomes" id="UP000799770">
    <property type="component" value="Unassembled WGS sequence"/>
</dbReference>